<keyword evidence="3" id="KW-0444">Lipid biosynthesis</keyword>
<keyword evidence="9 14" id="KW-1133">Transmembrane helix</keyword>
<dbReference type="Proteomes" id="UP001262410">
    <property type="component" value="Unassembled WGS sequence"/>
</dbReference>
<organism evidence="16 17">
    <name type="scientific">Inquilinus ginsengisoli</name>
    <dbReference type="NCBI Taxonomy" id="363840"/>
    <lineage>
        <taxon>Bacteria</taxon>
        <taxon>Pseudomonadati</taxon>
        <taxon>Pseudomonadota</taxon>
        <taxon>Alphaproteobacteria</taxon>
        <taxon>Rhodospirillales</taxon>
        <taxon>Rhodospirillaceae</taxon>
        <taxon>Inquilinus</taxon>
    </lineage>
</organism>
<dbReference type="EMBL" id="JAVDPW010000005">
    <property type="protein sequence ID" value="MDR6290570.1"/>
    <property type="molecule type" value="Genomic_DNA"/>
</dbReference>
<dbReference type="InterPro" id="IPR014430">
    <property type="entry name" value="Scs7"/>
</dbReference>
<name>A0ABU1JPM7_9PROT</name>
<keyword evidence="8" id="KW-0862">Zinc</keyword>
<evidence type="ECO:0000256" key="2">
    <source>
        <dbReference type="ARBA" id="ARBA00004477"/>
    </source>
</evidence>
<keyword evidence="6" id="KW-0256">Endoplasmic reticulum</keyword>
<evidence type="ECO:0000256" key="3">
    <source>
        <dbReference type="ARBA" id="ARBA00022516"/>
    </source>
</evidence>
<dbReference type="PANTHER" id="PTHR12863">
    <property type="entry name" value="FATTY ACID HYDROXYLASE"/>
    <property type="match status" value="1"/>
</dbReference>
<comment type="subcellular location">
    <subcellularLocation>
        <location evidence="2">Endoplasmic reticulum membrane</location>
        <topology evidence="2">Multi-pass membrane protein</topology>
    </subcellularLocation>
</comment>
<keyword evidence="10" id="KW-0560">Oxidoreductase</keyword>
<dbReference type="InterPro" id="IPR006694">
    <property type="entry name" value="Fatty_acid_hydroxylase"/>
</dbReference>
<accession>A0ABU1JPM7</accession>
<feature type="domain" description="Fatty acid hydroxylase" evidence="15">
    <location>
        <begin position="44"/>
        <end position="173"/>
    </location>
</feature>
<evidence type="ECO:0000256" key="8">
    <source>
        <dbReference type="ARBA" id="ARBA00022833"/>
    </source>
</evidence>
<evidence type="ECO:0000256" key="9">
    <source>
        <dbReference type="ARBA" id="ARBA00022989"/>
    </source>
</evidence>
<sequence>MHLTRWVYYVDFFAYPVVLFGLAGGALATIPPAAWLFWFSTVGIGLFAWTLIEYIAHRAFLHHLPVLAAMHDEHHRRPSAMIGTPIWISGALLGVAFLALWALLGLDLASGVSAGLVAGYLWYVVVHHKSHHARPDPASYMYRAKRRHGLHHHGRRPGNFGVTTALWDHVFRTAVEADRRS</sequence>
<feature type="transmembrane region" description="Helical" evidence="14">
    <location>
        <begin position="80"/>
        <end position="102"/>
    </location>
</feature>
<comment type="caution">
    <text evidence="16">The sequence shown here is derived from an EMBL/GenBank/DDBJ whole genome shotgun (WGS) entry which is preliminary data.</text>
</comment>
<proteinExistence type="predicted"/>
<feature type="transmembrane region" description="Helical" evidence="14">
    <location>
        <begin position="12"/>
        <end position="30"/>
    </location>
</feature>
<evidence type="ECO:0000256" key="13">
    <source>
        <dbReference type="ARBA" id="ARBA00023160"/>
    </source>
</evidence>
<protein>
    <submittedName>
        <fullName evidence="16">Sterol desaturase/sphingolipid hydroxylase (Fatty acid hydroxylase superfamily)</fullName>
    </submittedName>
</protein>
<gene>
    <name evidence="16" type="ORF">E9232_003096</name>
</gene>
<keyword evidence="12 14" id="KW-0472">Membrane</keyword>
<dbReference type="PANTHER" id="PTHR12863:SF1">
    <property type="entry name" value="FATTY ACID 2-HYDROXYLASE"/>
    <property type="match status" value="1"/>
</dbReference>
<evidence type="ECO:0000256" key="5">
    <source>
        <dbReference type="ARBA" id="ARBA00022723"/>
    </source>
</evidence>
<comment type="cofactor">
    <cofactor evidence="1">
        <name>Zn(2+)</name>
        <dbReference type="ChEBI" id="CHEBI:29105"/>
    </cofactor>
</comment>
<evidence type="ECO:0000256" key="14">
    <source>
        <dbReference type="SAM" id="Phobius"/>
    </source>
</evidence>
<evidence type="ECO:0000313" key="16">
    <source>
        <dbReference type="EMBL" id="MDR6290570.1"/>
    </source>
</evidence>
<reference evidence="16 17" key="1">
    <citation type="submission" date="2023-07" db="EMBL/GenBank/DDBJ databases">
        <title>Sorghum-associated microbial communities from plants grown in Nebraska, USA.</title>
        <authorList>
            <person name="Schachtman D."/>
        </authorList>
    </citation>
    <scope>NUCLEOTIDE SEQUENCE [LARGE SCALE GENOMIC DNA]</scope>
    <source>
        <strain evidence="16 17">584</strain>
    </source>
</reference>
<feature type="transmembrane region" description="Helical" evidence="14">
    <location>
        <begin position="108"/>
        <end position="126"/>
    </location>
</feature>
<feature type="transmembrane region" description="Helical" evidence="14">
    <location>
        <begin position="36"/>
        <end position="56"/>
    </location>
</feature>
<keyword evidence="5" id="KW-0479">Metal-binding</keyword>
<evidence type="ECO:0000256" key="10">
    <source>
        <dbReference type="ARBA" id="ARBA00023002"/>
    </source>
</evidence>
<evidence type="ECO:0000256" key="7">
    <source>
        <dbReference type="ARBA" id="ARBA00022832"/>
    </source>
</evidence>
<evidence type="ECO:0000256" key="12">
    <source>
        <dbReference type="ARBA" id="ARBA00023136"/>
    </source>
</evidence>
<evidence type="ECO:0000256" key="4">
    <source>
        <dbReference type="ARBA" id="ARBA00022692"/>
    </source>
</evidence>
<dbReference type="RefSeq" id="WP_309795082.1">
    <property type="nucleotide sequence ID" value="NZ_JAVDPW010000005.1"/>
</dbReference>
<evidence type="ECO:0000256" key="1">
    <source>
        <dbReference type="ARBA" id="ARBA00001947"/>
    </source>
</evidence>
<keyword evidence="4 14" id="KW-0812">Transmembrane</keyword>
<keyword evidence="17" id="KW-1185">Reference proteome</keyword>
<keyword evidence="13" id="KW-0275">Fatty acid biosynthesis</keyword>
<evidence type="ECO:0000259" key="15">
    <source>
        <dbReference type="Pfam" id="PF04116"/>
    </source>
</evidence>
<evidence type="ECO:0000256" key="11">
    <source>
        <dbReference type="ARBA" id="ARBA00023098"/>
    </source>
</evidence>
<dbReference type="Pfam" id="PF04116">
    <property type="entry name" value="FA_hydroxylase"/>
    <property type="match status" value="1"/>
</dbReference>
<evidence type="ECO:0000313" key="17">
    <source>
        <dbReference type="Proteomes" id="UP001262410"/>
    </source>
</evidence>
<keyword evidence="7" id="KW-0276">Fatty acid metabolism</keyword>
<keyword evidence="11" id="KW-0443">Lipid metabolism</keyword>
<evidence type="ECO:0000256" key="6">
    <source>
        <dbReference type="ARBA" id="ARBA00022824"/>
    </source>
</evidence>